<gene>
    <name evidence="1" type="ORF">MgSA37_00104</name>
</gene>
<dbReference type="AlphaFoldDB" id="A0A120MXQ7"/>
<keyword evidence="2" id="KW-1185">Reference proteome</keyword>
<reference evidence="1 2" key="1">
    <citation type="submission" date="2015-12" db="EMBL/GenBank/DDBJ databases">
        <title>Genome sequence of Mucilaginibacter gotjawali.</title>
        <authorList>
            <person name="Lee J.S."/>
            <person name="Lee K.C."/>
            <person name="Kim K.K."/>
            <person name="Lee B.W."/>
        </authorList>
    </citation>
    <scope>NUCLEOTIDE SEQUENCE [LARGE SCALE GENOMIC DNA]</scope>
    <source>
        <strain evidence="1 2">SA3-7</strain>
    </source>
</reference>
<sequence length="95" mass="10551">MARKYPVYKGLQRPLIFKGFKGKFIYWGIASLLTGLVFGALTMSLVNMWLGALVLIGFIVGGLLFTASKQKGGLHSKSRTSNIYILNHYGRKNLV</sequence>
<evidence type="ECO:0000313" key="1">
    <source>
        <dbReference type="EMBL" id="BAU51955.1"/>
    </source>
</evidence>
<dbReference type="KEGG" id="mgot:MgSA37_00104"/>
<dbReference type="OrthoDB" id="1048241at2"/>
<name>A0A120MXQ7_9SPHI</name>
<dbReference type="Proteomes" id="UP000218263">
    <property type="component" value="Chromosome"/>
</dbReference>
<proteinExistence type="predicted"/>
<protein>
    <submittedName>
        <fullName evidence="1">Uncharacterized protein</fullName>
    </submittedName>
</protein>
<organism evidence="1 2">
    <name type="scientific">Mucilaginibacter gotjawali</name>
    <dbReference type="NCBI Taxonomy" id="1550579"/>
    <lineage>
        <taxon>Bacteria</taxon>
        <taxon>Pseudomonadati</taxon>
        <taxon>Bacteroidota</taxon>
        <taxon>Sphingobacteriia</taxon>
        <taxon>Sphingobacteriales</taxon>
        <taxon>Sphingobacteriaceae</taxon>
        <taxon>Mucilaginibacter</taxon>
    </lineage>
</organism>
<dbReference type="EMBL" id="AP017313">
    <property type="protein sequence ID" value="BAU51955.1"/>
    <property type="molecule type" value="Genomic_DNA"/>
</dbReference>
<accession>A0A120MXQ7</accession>
<dbReference type="RefSeq" id="WP_096349328.1">
    <property type="nucleotide sequence ID" value="NZ_AP017313.1"/>
</dbReference>
<evidence type="ECO:0000313" key="2">
    <source>
        <dbReference type="Proteomes" id="UP000218263"/>
    </source>
</evidence>